<evidence type="ECO:0000313" key="2">
    <source>
        <dbReference type="Proteomes" id="UP000761264"/>
    </source>
</evidence>
<name>A0A967F3L5_9PROT</name>
<dbReference type="EMBL" id="JAAQPH010000047">
    <property type="protein sequence ID" value="NIA72485.1"/>
    <property type="molecule type" value="Genomic_DNA"/>
</dbReference>
<dbReference type="SUPFAM" id="SSF55961">
    <property type="entry name" value="Bet v1-like"/>
    <property type="match status" value="1"/>
</dbReference>
<dbReference type="CDD" id="cd07814">
    <property type="entry name" value="SRPBCC_CalC_Aha1-like"/>
    <property type="match status" value="1"/>
</dbReference>
<reference evidence="1" key="1">
    <citation type="submission" date="2020-03" db="EMBL/GenBank/DDBJ databases">
        <title>Genome of Pelagibius litoralis DSM 21314T.</title>
        <authorList>
            <person name="Wang G."/>
        </authorList>
    </citation>
    <scope>NUCLEOTIDE SEQUENCE</scope>
    <source>
        <strain evidence="1">DSM 21314</strain>
    </source>
</reference>
<accession>A0A967F3L5</accession>
<gene>
    <name evidence="1" type="ORF">HBA54_28250</name>
</gene>
<dbReference type="InterPro" id="IPR023393">
    <property type="entry name" value="START-like_dom_sf"/>
</dbReference>
<keyword evidence="2" id="KW-1185">Reference proteome</keyword>
<comment type="caution">
    <text evidence="1">The sequence shown here is derived from an EMBL/GenBank/DDBJ whole genome shotgun (WGS) entry which is preliminary data.</text>
</comment>
<dbReference type="RefSeq" id="WP_167231976.1">
    <property type="nucleotide sequence ID" value="NZ_JAAQPH010000047.1"/>
</dbReference>
<sequence>MNELDAKGQATDLVLEYELDASPQKVWRAISVPEFREKWLPKGDLVDAEPISSAPGEEVSYRMKDNEPPFLESRVTFQVRPNADGTTTLRIVHGLADERLVQQPPTAANNNGLCLMRAA</sequence>
<dbReference type="AlphaFoldDB" id="A0A967F3L5"/>
<dbReference type="Gene3D" id="3.30.530.20">
    <property type="match status" value="1"/>
</dbReference>
<proteinExistence type="predicted"/>
<protein>
    <submittedName>
        <fullName evidence="1">Polyketide cyclase</fullName>
    </submittedName>
</protein>
<evidence type="ECO:0000313" key="1">
    <source>
        <dbReference type="EMBL" id="NIA72485.1"/>
    </source>
</evidence>
<organism evidence="1 2">
    <name type="scientific">Pelagibius litoralis</name>
    <dbReference type="NCBI Taxonomy" id="374515"/>
    <lineage>
        <taxon>Bacteria</taxon>
        <taxon>Pseudomonadati</taxon>
        <taxon>Pseudomonadota</taxon>
        <taxon>Alphaproteobacteria</taxon>
        <taxon>Rhodospirillales</taxon>
        <taxon>Rhodovibrionaceae</taxon>
        <taxon>Pelagibius</taxon>
    </lineage>
</organism>
<dbReference type="Proteomes" id="UP000761264">
    <property type="component" value="Unassembled WGS sequence"/>
</dbReference>